<name>A0ABV8QRF8_9BACT</name>
<dbReference type="EMBL" id="JBHSCZ010000001">
    <property type="protein sequence ID" value="MFC4262253.1"/>
    <property type="molecule type" value="Genomic_DNA"/>
</dbReference>
<evidence type="ECO:0000256" key="5">
    <source>
        <dbReference type="ARBA" id="ARBA00023136"/>
    </source>
</evidence>
<accession>A0ABV8QRF8</accession>
<evidence type="ECO:0000256" key="3">
    <source>
        <dbReference type="ARBA" id="ARBA00022692"/>
    </source>
</evidence>
<dbReference type="InterPro" id="IPR005495">
    <property type="entry name" value="LptG/LptF_permease"/>
</dbReference>
<feature type="transmembrane region" description="Helical" evidence="6">
    <location>
        <begin position="393"/>
        <end position="412"/>
    </location>
</feature>
<feature type="transmembrane region" description="Helical" evidence="6">
    <location>
        <begin position="366"/>
        <end position="386"/>
    </location>
</feature>
<dbReference type="PANTHER" id="PTHR33529:SF6">
    <property type="entry name" value="YJGP_YJGQ FAMILY PERMEASE"/>
    <property type="match status" value="1"/>
</dbReference>
<comment type="caution">
    <text evidence="7">The sequence shown here is derived from an EMBL/GenBank/DDBJ whole genome shotgun (WGS) entry which is preliminary data.</text>
</comment>
<feature type="transmembrane region" description="Helical" evidence="6">
    <location>
        <begin position="54"/>
        <end position="82"/>
    </location>
</feature>
<keyword evidence="2" id="KW-1003">Cell membrane</keyword>
<evidence type="ECO:0000256" key="1">
    <source>
        <dbReference type="ARBA" id="ARBA00004651"/>
    </source>
</evidence>
<dbReference type="Proteomes" id="UP001595907">
    <property type="component" value="Unassembled WGS sequence"/>
</dbReference>
<dbReference type="RefSeq" id="WP_379707613.1">
    <property type="nucleotide sequence ID" value="NZ_JBHSCZ010000001.1"/>
</dbReference>
<evidence type="ECO:0000256" key="6">
    <source>
        <dbReference type="SAM" id="Phobius"/>
    </source>
</evidence>
<keyword evidence="8" id="KW-1185">Reference proteome</keyword>
<gene>
    <name evidence="7" type="ORF">ACFOWM_05160</name>
</gene>
<organism evidence="7 8">
    <name type="scientific">Ferruginibacter yonginensis</name>
    <dbReference type="NCBI Taxonomy" id="1310416"/>
    <lineage>
        <taxon>Bacteria</taxon>
        <taxon>Pseudomonadati</taxon>
        <taxon>Bacteroidota</taxon>
        <taxon>Chitinophagia</taxon>
        <taxon>Chitinophagales</taxon>
        <taxon>Chitinophagaceae</taxon>
        <taxon>Ferruginibacter</taxon>
    </lineage>
</organism>
<keyword evidence="4 6" id="KW-1133">Transmembrane helix</keyword>
<dbReference type="PANTHER" id="PTHR33529">
    <property type="entry name" value="SLR0882 PROTEIN-RELATED"/>
    <property type="match status" value="1"/>
</dbReference>
<feature type="transmembrane region" description="Helical" evidence="6">
    <location>
        <begin position="12"/>
        <end position="34"/>
    </location>
</feature>
<feature type="transmembrane region" description="Helical" evidence="6">
    <location>
        <begin position="424"/>
        <end position="443"/>
    </location>
</feature>
<dbReference type="Pfam" id="PF03739">
    <property type="entry name" value="LptF_LptG"/>
    <property type="match status" value="1"/>
</dbReference>
<proteinExistence type="predicted"/>
<evidence type="ECO:0000256" key="4">
    <source>
        <dbReference type="ARBA" id="ARBA00022989"/>
    </source>
</evidence>
<keyword evidence="5 6" id="KW-0472">Membrane</keyword>
<keyword evidence="3 6" id="KW-0812">Transmembrane</keyword>
<evidence type="ECO:0000313" key="8">
    <source>
        <dbReference type="Proteomes" id="UP001595907"/>
    </source>
</evidence>
<reference evidence="8" key="1">
    <citation type="journal article" date="2019" name="Int. J. Syst. Evol. Microbiol.">
        <title>The Global Catalogue of Microorganisms (GCM) 10K type strain sequencing project: providing services to taxonomists for standard genome sequencing and annotation.</title>
        <authorList>
            <consortium name="The Broad Institute Genomics Platform"/>
            <consortium name="The Broad Institute Genome Sequencing Center for Infectious Disease"/>
            <person name="Wu L."/>
            <person name="Ma J."/>
        </authorList>
    </citation>
    <scope>NUCLEOTIDE SEQUENCE [LARGE SCALE GENOMIC DNA]</scope>
    <source>
        <strain evidence="8">CECT 8289</strain>
    </source>
</reference>
<sequence length="479" mass="54757">MIKKLDKLILKSFFGPFIVTFFIAFFVLMMQTLWKYIDDLVGKGLPLLTILKFVWYASATLSSLAMPIAILISSIMTFGNLGESFELVAIKSSGISLLRFMRPLIWVTVGLCIITFLFANYVIPYSQLKFVTLYKDILVKKPALNMKQGVFYTDIERYAIKVGKKNEDGKDIEDVLIYEQNNALQENTIVAKAGKMDVSADNNYLQFYLQDGNRYQEKGEFRDTATEYVRLKFKTFKKLFDLSSFNQKASDDKELKNNFKMLSAVQLDKNIDSLQKFKDSVEVSLFKNVQLTTPYLNDTSKKWAQVGSINTSVNDKIFPDSVVDILHERAFSKAAELKNTIYFTNIENAKKRVEIMNHKLEWQRKFSFSLACMVLFFIGAPLGSIIRKGGLGMPLVVAIVFFLLFHLLNMFGEKFVKSELLPPFWGMWLAVIVLTPVGIFFTYKAMHDSQLFNKELYTKAGKKIAGLFKKSKAISPSKI</sequence>
<evidence type="ECO:0000256" key="2">
    <source>
        <dbReference type="ARBA" id="ARBA00022475"/>
    </source>
</evidence>
<evidence type="ECO:0000313" key="7">
    <source>
        <dbReference type="EMBL" id="MFC4262253.1"/>
    </source>
</evidence>
<comment type="subcellular location">
    <subcellularLocation>
        <location evidence="1">Cell membrane</location>
        <topology evidence="1">Multi-pass membrane protein</topology>
    </subcellularLocation>
</comment>
<feature type="transmembrane region" description="Helical" evidence="6">
    <location>
        <begin position="103"/>
        <end position="123"/>
    </location>
</feature>
<protein>
    <submittedName>
        <fullName evidence="7">LptF/LptG family permease</fullName>
    </submittedName>
</protein>